<protein>
    <submittedName>
        <fullName evidence="2">Unnamed product</fullName>
    </submittedName>
</protein>
<dbReference type="AlphaFoldDB" id="A0A096P7V9"/>
<proteinExistence type="predicted"/>
<reference evidence="2 3" key="2">
    <citation type="journal article" date="2014" name="BMC Genomics">
        <title>An improved genome of the model marine alga Ostreococcus tauri unfolds by assessing Illumina de novo assemblies.</title>
        <authorList>
            <person name="Blanc-Mathieu R."/>
            <person name="Verhelst B."/>
            <person name="Derelle E."/>
            <person name="Rombauts S."/>
            <person name="Bouget F.Y."/>
            <person name="Carre I."/>
            <person name="Chateau A."/>
            <person name="Eyre-Walker A."/>
            <person name="Grimsley N."/>
            <person name="Moreau H."/>
            <person name="Piegu B."/>
            <person name="Rivals E."/>
            <person name="Schackwitz W."/>
            <person name="Van de Peer Y."/>
            <person name="Piganeau G."/>
        </authorList>
    </citation>
    <scope>NUCLEOTIDE SEQUENCE [LARGE SCALE GENOMIC DNA]</scope>
    <source>
        <strain evidence="3">OTTH 0595 / CCAP 157/2 / RCC745</strain>
    </source>
</reference>
<dbReference type="Proteomes" id="UP000009170">
    <property type="component" value="Unassembled WGS sequence"/>
</dbReference>
<comment type="caution">
    <text evidence="2">The sequence shown here is derived from an EMBL/GenBank/DDBJ whole genome shotgun (WGS) entry which is preliminary data.</text>
</comment>
<name>A0A096P7V9_OSTTA</name>
<evidence type="ECO:0000256" key="1">
    <source>
        <dbReference type="SAM" id="MobiDB-lite"/>
    </source>
</evidence>
<accession>A0A096P7V9</accession>
<dbReference type="GeneID" id="9830924"/>
<dbReference type="InParanoid" id="A0A096P7V9"/>
<feature type="region of interest" description="Disordered" evidence="1">
    <location>
        <begin position="456"/>
        <end position="497"/>
    </location>
</feature>
<organism evidence="2 3">
    <name type="scientific">Ostreococcus tauri</name>
    <name type="common">Marine green alga</name>
    <dbReference type="NCBI Taxonomy" id="70448"/>
    <lineage>
        <taxon>Eukaryota</taxon>
        <taxon>Viridiplantae</taxon>
        <taxon>Chlorophyta</taxon>
        <taxon>Mamiellophyceae</taxon>
        <taxon>Mamiellales</taxon>
        <taxon>Bathycoccaceae</taxon>
        <taxon>Ostreococcus</taxon>
    </lineage>
</organism>
<evidence type="ECO:0000313" key="2">
    <source>
        <dbReference type="EMBL" id="CEG00316.1"/>
    </source>
</evidence>
<dbReference type="OrthoDB" id="410247at2759"/>
<sequence length="497" mass="57026">MPLPPLARAADDLFFSAFETVTEDREDHSFSGIFFALGCDSALPVNSLEIQSLWVRGDLGRTRVYAKAVEPRTRDAMPGKADSVERFGTYASSDATARRLLTREAWGTPIFDEEMQPSFDRLVELRLNEPIVLKNGERCEVYVHADDRGDRGLVYDDERDLLGRPKCDGFLQIYSGYAHLGQQPFDTAAPWYGEMPHTVSSLRKDRRFVGRVSYGVRWKLWLPERETHGRFPKEFRDVVHVMLLGLRDQRSALKNLHEDVLMHIFNKHVGWDWFGKSIEKREYPPLVETSGSNRVDAALKAIRELIAVPEDTTAESAVAMAATIVSRSEDLKWALHNSSMETRLRALVFISKTCYGKIRSSEAKRFGVRNIPKHLFAEYIPEALASDVDTVQNTANNICTYVRTAEHWGEFDEHAFPTEMIEHDNECDHEKNIKTLKVIAHPSSLLDIFMTESRDTEYDDVDDPEWDSDGDWEEDEDEDVDTWLEDDEDDMEYISDE</sequence>
<dbReference type="RefSeq" id="XP_003083550.2">
    <property type="nucleotide sequence ID" value="XM_003083502.2"/>
</dbReference>
<keyword evidence="3" id="KW-1185">Reference proteome</keyword>
<gene>
    <name evidence="2" type="ORF">OT_ostta16g01000</name>
</gene>
<feature type="compositionally biased region" description="Acidic residues" evidence="1">
    <location>
        <begin position="457"/>
        <end position="497"/>
    </location>
</feature>
<dbReference type="KEGG" id="ota:OT_ostta16g01000"/>
<reference evidence="3" key="1">
    <citation type="journal article" date="2006" name="Proc. Natl. Acad. Sci. U.S.A.">
        <title>Genome analysis of the smallest free-living eukaryote Ostreococcus tauri unveils many unique features.</title>
        <authorList>
            <person name="Derelle E."/>
            <person name="Ferraz C."/>
            <person name="Rombauts S."/>
            <person name="Rouze P."/>
            <person name="Worden A.Z."/>
            <person name="Robbens S."/>
            <person name="Partensky F."/>
            <person name="Degroeve S."/>
            <person name="Echeynie S."/>
            <person name="Cooke R."/>
            <person name="Saeys Y."/>
            <person name="Wuyts J."/>
            <person name="Jabbari K."/>
            <person name="Bowler C."/>
            <person name="Panaud O."/>
            <person name="Piegu B."/>
            <person name="Ball S.G."/>
            <person name="Ral J.-P."/>
            <person name="Bouget F.-Y."/>
            <person name="Piganeau G."/>
            <person name="De Baets B."/>
            <person name="Picard A."/>
            <person name="Delseny M."/>
            <person name="Demaille J."/>
            <person name="Van de Peer Y."/>
            <person name="Moreau H."/>
        </authorList>
    </citation>
    <scope>NUCLEOTIDE SEQUENCE [LARGE SCALE GENOMIC DNA]</scope>
    <source>
        <strain evidence="3">OTTH 0595 / CCAP 157/2 / RCC745</strain>
    </source>
</reference>
<evidence type="ECO:0000313" key="3">
    <source>
        <dbReference type="Proteomes" id="UP000009170"/>
    </source>
</evidence>
<dbReference type="EMBL" id="CAID01000016">
    <property type="protein sequence ID" value="CEG00316.1"/>
    <property type="molecule type" value="Genomic_DNA"/>
</dbReference>